<dbReference type="SUPFAM" id="SSF81837">
    <property type="entry name" value="BEACH domain"/>
    <property type="match status" value="1"/>
</dbReference>
<feature type="region of interest" description="Disordered" evidence="4">
    <location>
        <begin position="298"/>
        <end position="343"/>
    </location>
</feature>
<dbReference type="InterPro" id="IPR000409">
    <property type="entry name" value="BEACH_dom"/>
</dbReference>
<evidence type="ECO:0000256" key="1">
    <source>
        <dbReference type="ARBA" id="ARBA00022574"/>
    </source>
</evidence>
<dbReference type="InterPro" id="IPR011993">
    <property type="entry name" value="PH-like_dom_sf"/>
</dbReference>
<keyword evidence="1 3" id="KW-0853">WD repeat</keyword>
<feature type="compositionally biased region" description="Polar residues" evidence="4">
    <location>
        <begin position="300"/>
        <end position="311"/>
    </location>
</feature>
<evidence type="ECO:0000256" key="3">
    <source>
        <dbReference type="PROSITE-ProRule" id="PRU00221"/>
    </source>
</evidence>
<dbReference type="InterPro" id="IPR050865">
    <property type="entry name" value="BEACH_Domain"/>
</dbReference>
<dbReference type="PANTHER" id="PTHR13743">
    <property type="entry name" value="BEIGE/BEACH-RELATED"/>
    <property type="match status" value="1"/>
</dbReference>
<dbReference type="CDD" id="cd06071">
    <property type="entry name" value="Beach"/>
    <property type="match status" value="1"/>
</dbReference>
<feature type="compositionally biased region" description="Polar residues" evidence="4">
    <location>
        <begin position="1061"/>
        <end position="1070"/>
    </location>
</feature>
<dbReference type="InterPro" id="IPR019775">
    <property type="entry name" value="WD40_repeat_CS"/>
</dbReference>
<feature type="domain" description="BEACH-type PH" evidence="6">
    <location>
        <begin position="2266"/>
        <end position="2427"/>
    </location>
</feature>
<feature type="compositionally biased region" description="Polar residues" evidence="4">
    <location>
        <begin position="2204"/>
        <end position="2224"/>
    </location>
</feature>
<dbReference type="SUPFAM" id="SSF50978">
    <property type="entry name" value="WD40 repeat-like"/>
    <property type="match status" value="1"/>
</dbReference>
<dbReference type="InterPro" id="IPR031570">
    <property type="entry name" value="NBEA/BDCP_DUF4704"/>
</dbReference>
<dbReference type="PROSITE" id="PS51783">
    <property type="entry name" value="PH_BEACH"/>
    <property type="match status" value="1"/>
</dbReference>
<dbReference type="Proteomes" id="UP001642464">
    <property type="component" value="Unassembled WGS sequence"/>
</dbReference>
<dbReference type="SUPFAM" id="SSF49899">
    <property type="entry name" value="Concanavalin A-like lectins/glucanases"/>
    <property type="match status" value="1"/>
</dbReference>
<gene>
    <name evidence="7" type="ORF">SCF082_LOCUS417</name>
</gene>
<sequence>MAQEQEAQGELRAAASEVSLETAVRALRARWDGGERALSSVDLRQVEQTLERATYSTTGYEVVTDWLFECRNAELKGVLLDVLGSLFQRGARAQFSLGEASYLFPDAFLEFGLDLGDAMSVPAFELGSLRGYTFAVMANFDPVPEHVALENAHFEQRRTLYQFLSASGHGTEAVLQLAPPNQDTQHVLRVRSRSLGDKEWREVRWELPHGCIAHHQWHHIVVAHSQPYLASSGLTVFVDGVERGTEQLQYPKMDQLASRNLMGQGLGGRMASPTLFEGAASVEQVIEMYLGHPRMRTAIPNPSSTLSQNRIHTSRKRTRTVIPGPLGSARGSGPAGDAPTEPLTPQLSRRFALTRVGHVTSEGIAELRSTVKDLLKMTSSSARQLAARRLQLSANDGAKSCSPGGASLPKAPRYHQYQLGVHHRYDDLAIVFTYDIRTCIGDDLKDHVNGLQVRIQGGVLETLSVNGKRVLSRSGEQVIEPRAIAFAKNKASSAGAAAAASGTRRVASGKALFARCLGQATAVLDKHPHPSFESTGAVLPLIAALVSMLPDYVREEHELHLPRKNTFPQALDAGFSTTLAKLIRAIGEMIYAREIYRDSFVRAGGFGLIAWILQKLPRHTIDIHVAKAAWEMVVQVGYVDPSLRCEGLVLVIFDHRVWGATEEATQSYWVQRLLDFVQTHPLESRLVVGVQCALDLLAVTQLSQEKPPPSASFKEATRHPAPPARKAPPAPLVISTSVVHGEHQGVQEEALKTVFNQGNADSDESGDSGLDDDDEEEAEAEEEEEEESSCWICRSCIEPLVLTIRRMIESRSLRSGDPFSPSVGATSPGFQMDPKSPGAFPRVDEDDPVGFSSSAKGAADPRSPNTGDSELDQIMNINGSTEAHFNPEPGPTSSEVLAILNFVGRYPRAPASSGLVELLSTMLLPLIVKTQPWDLSESQIASQTYAALQQTGGVDVLLALASRANETNMSTTASPPGSHGGSGSFKLLTRIAGGKISSKPSNVGAGGTSENTEPSPASPPTIGTVSPVPPVPPVTPSGGSSASTDTRATTGKSQRAGLDSPPTSKQSTASVFTIKQSHNARKLDKYGLLSSQNGVPARTRAAMLLLVGRVILLQETIEVAGMIRENAGNPSQQESIRAVNKSRRQKQFGVILRSLMHVQHVATFRLEDAEIRKVSKDVHPSVLDAMMSVVLGGAAQREDIDDFVPHDDTMRLALPDALPVLGGMLSALSLADEETKAIAAREILLKLSLVLKASEAAREQVTTLPRWQTWLIPVMLLHENSLNHHDDQSADYLLGEVATDLLCTLMEHETQRPDDSHVEAKKLNRVQHGWAAWQGLAESALRILKEKERGAIADEVERLKLDSEDRFLIPEYNAVAELRATHMTARVLRQTLERVWERLVVRFKAGGLHSDAVRNFLMTIAMAEEVLLDPINKLRLVPLSAGGIIASSSALTYMCPNPIGQHGSASTPPPLSCGARCVIDQKRGTKWVDLAASESGNDGATGFATSAQSWISYRYPSFGFLSSDERIVQTRHRIVFYVVRSAFDMPELDPSGWTLFGRTTEPGEAQPKGWVVLDRRSEIRFGTRYSPIHCWVQQSGFFDEYKIVFDPPARRGKILKDLDNEKVYAKLHVGEVTFFECDTEHWHHDAGSTAESDPEWREAVLVSNALGRNKGELSRFVKLALQTVQFIRSGSAVLESPRRYTGKSGRMEQETEASGQVHNLPKRATVRFLGHLLRNAAHLELHLLEDAVSVSRSYLADDLGANSPGNRTLVLILVHALHHAVSEVRAGVTKLVADDPKAVDAEAKLAVLEACVSTILSNFGHLVPQGARAEDAAASRSAAALQQGNLDMGYADVLLQHWHTVWGPLAFRALERELESEALNRHVSFRVERSSSTAMAKRANPVEVAAYGAGRGQRPIGLPKSTKKRLRLMLSHDDERIYTQKVSRMTLQVQMERGIRKLLERDELLRDVVYRKHAHAFRHLLYRLGPFVDPRLRVATQLIRNHNGDPHLGASSGIADRLKRKQILDDLANPESLAAVDEAVNVADVDPVASAVGLAGADASPQQESSGKHTWENIGAKLSKQISIADMSLMTRAEEEEEEEEEAGGADEDDEDAKTDAGCSNSGAPTNSPEETDRTRPTTLQSALVSSLRQFKTSKSKSKDEVDDSSTKDSQGTSAKAPKKTPSAPSVHFGQLNEVRNEKALSVETETSTASTGIASLHSASTPDTPLDNVESVPTTVEQYRKLTLEEWVNRSPDPIRGETKEPWPAQGEVVLSASRCFQVKADHEIPGRLIVSQESIYFDPDPPDAQTMYIMRPKDFQGDERSAHDSAFEGANEQRWNNELAPGIVAIQMSAKARFDLEQNKRRHRKVWSLGDVDRILLRRYRMRDSAIELFVKGNMHESFLFDFDPLISCTPFETKDRDLDVRENQVQTSNKVRNSVMNRLWSVLPTAVRKRSQKPGDSVRRLVQRYTEKWRNRALSNFEYLIRLNFLAGRSVNDLTQYPVFPWVLADYESESLDLSNPASFRDLSKPMGALTEDRLAEVRERYQSFVDPDTPKFHYGSHYSTMAGVVLYYLVRMEPFTSLHIKMQDGHFDVPDRLFNSVAGTWRMCTTAMSEVKELTPEFYCLPDFLVNHNSFDLGTSQDGHSIGDVELPPWAQGSPHRFVATMREALESEHVSQHLHQWIDLIFGFKARLPDAASADNVFYYLTYPGAVDMDAIQDPAMRLATELQIKHFGQCPVQIFSRPHPPRRGPPSPPYPLGMILNETHADDVFNEHGMHTCLISGEGGSILGVRLLENRAITIAANGDMCSYIWGRPEDHDVRRDSNATEHEEDDEEHDDEEAANADAASGGSSAPSLTVDSPKPEAERRKSRSESAMGLAAHNGTTPLVLLPSPESAEARTQDGIADADVQHHPVHTLPLNSLRRQMMWSKSPEGVERFHQAVVAWSRDGHILVHATQGVGTMEVCFIDTTSGYLRAWSATVCAHAVDISALAVNGSTAVSGALDGSLRVWDLLDSSGFASQWGVSAAPRLSLLGHTEAVSSISVSESQGLIVSVSSDHALLHSLNTGRLSGAFEPAGTEGVLLARISDRSGKVVLYTKAQKIHLYATSRADAPIACVDAQQVIFDMVFTKQDFNSHATELLLCAGDGGKIVSRAVEQRLSVKGAFSVWPSAVTGAAIQSHNKGPTFRSLSLNQSEEALLVGASDGSLCLLPLPNFISSGPHVKIPVVGAMDVNAKLQSAKSAVLNKIETTRVFATARGVASEAVGVASKLAKGFQSVFGGGGAAAAAAGRPATSKPPNS</sequence>
<comment type="caution">
    <text evidence="7">The sequence shown here is derived from an EMBL/GenBank/DDBJ whole genome shotgun (WGS) entry which is preliminary data.</text>
</comment>
<dbReference type="Gene3D" id="2.30.29.30">
    <property type="entry name" value="Pleckstrin-homology domain (PH domain)/Phosphotyrosine-binding domain (PTB)"/>
    <property type="match status" value="1"/>
</dbReference>
<feature type="compositionally biased region" description="Polar residues" evidence="4">
    <location>
        <begin position="2849"/>
        <end position="2858"/>
    </location>
</feature>
<evidence type="ECO:0000313" key="7">
    <source>
        <dbReference type="EMBL" id="CAK8986108.1"/>
    </source>
</evidence>
<feature type="region of interest" description="Disordered" evidence="4">
    <location>
        <begin position="705"/>
        <end position="729"/>
    </location>
</feature>
<dbReference type="Gene3D" id="1.10.1540.10">
    <property type="entry name" value="BEACH domain"/>
    <property type="match status" value="1"/>
</dbReference>
<evidence type="ECO:0000256" key="4">
    <source>
        <dbReference type="SAM" id="MobiDB-lite"/>
    </source>
</evidence>
<feature type="compositionally biased region" description="Basic and acidic residues" evidence="4">
    <location>
        <begin position="2817"/>
        <end position="2828"/>
    </location>
</feature>
<dbReference type="InterPro" id="IPR001680">
    <property type="entry name" value="WD40_rpt"/>
</dbReference>
<dbReference type="InterPro" id="IPR015943">
    <property type="entry name" value="WD40/YVTN_repeat-like_dom_sf"/>
</dbReference>
<dbReference type="SMART" id="SM01026">
    <property type="entry name" value="Beach"/>
    <property type="match status" value="1"/>
</dbReference>
<protein>
    <submittedName>
        <fullName evidence="7">BEACH domain-containing protein B (BEACH-domain homolog B)</fullName>
    </submittedName>
</protein>
<feature type="region of interest" description="Disordered" evidence="4">
    <location>
        <begin position="813"/>
        <end position="872"/>
    </location>
</feature>
<dbReference type="InterPro" id="IPR036322">
    <property type="entry name" value="WD40_repeat_dom_sf"/>
</dbReference>
<feature type="compositionally biased region" description="Acidic residues" evidence="4">
    <location>
        <begin position="2829"/>
        <end position="2842"/>
    </location>
</feature>
<dbReference type="EMBL" id="CAXAMM010000127">
    <property type="protein sequence ID" value="CAK8986108.1"/>
    <property type="molecule type" value="Genomic_DNA"/>
</dbReference>
<feature type="region of interest" description="Disordered" evidence="4">
    <location>
        <begin position="2817"/>
        <end position="2890"/>
    </location>
</feature>
<dbReference type="SMART" id="SM00320">
    <property type="entry name" value="WD40"/>
    <property type="match status" value="3"/>
</dbReference>
<feature type="region of interest" description="Disordered" evidence="4">
    <location>
        <begin position="996"/>
        <end position="1070"/>
    </location>
</feature>
<feature type="compositionally biased region" description="Polar residues" evidence="4">
    <location>
        <begin position="2118"/>
        <end position="2129"/>
    </location>
</feature>
<feature type="repeat" description="WD" evidence="3">
    <location>
        <begin position="2981"/>
        <end position="3020"/>
    </location>
</feature>
<feature type="region of interest" description="Disordered" evidence="4">
    <location>
        <begin position="757"/>
        <end position="789"/>
    </location>
</feature>
<keyword evidence="2" id="KW-0677">Repeat</keyword>
<proteinExistence type="predicted"/>
<feature type="compositionally biased region" description="Acidic residues" evidence="4">
    <location>
        <begin position="761"/>
        <end position="788"/>
    </location>
</feature>
<dbReference type="Pfam" id="PF15787">
    <property type="entry name" value="DUF4704"/>
    <property type="match status" value="2"/>
</dbReference>
<dbReference type="InterPro" id="IPR023362">
    <property type="entry name" value="PH-BEACH_dom"/>
</dbReference>
<dbReference type="InterPro" id="IPR013320">
    <property type="entry name" value="ConA-like_dom_sf"/>
</dbReference>
<dbReference type="InterPro" id="IPR036372">
    <property type="entry name" value="BEACH_dom_sf"/>
</dbReference>
<organism evidence="7 8">
    <name type="scientific">Durusdinium trenchii</name>
    <dbReference type="NCBI Taxonomy" id="1381693"/>
    <lineage>
        <taxon>Eukaryota</taxon>
        <taxon>Sar</taxon>
        <taxon>Alveolata</taxon>
        <taxon>Dinophyceae</taxon>
        <taxon>Suessiales</taxon>
        <taxon>Symbiodiniaceae</taxon>
        <taxon>Durusdinium</taxon>
    </lineage>
</organism>
<evidence type="ECO:0000259" key="6">
    <source>
        <dbReference type="PROSITE" id="PS51783"/>
    </source>
</evidence>
<dbReference type="PROSITE" id="PS00678">
    <property type="entry name" value="WD_REPEATS_1"/>
    <property type="match status" value="1"/>
</dbReference>
<evidence type="ECO:0000259" key="5">
    <source>
        <dbReference type="PROSITE" id="PS50197"/>
    </source>
</evidence>
<evidence type="ECO:0000256" key="2">
    <source>
        <dbReference type="ARBA" id="ARBA00022737"/>
    </source>
</evidence>
<feature type="region of interest" description="Disordered" evidence="4">
    <location>
        <begin position="967"/>
        <end position="986"/>
    </location>
</feature>
<evidence type="ECO:0000313" key="8">
    <source>
        <dbReference type="Proteomes" id="UP001642464"/>
    </source>
</evidence>
<dbReference type="Pfam" id="PF02138">
    <property type="entry name" value="Beach"/>
    <property type="match status" value="1"/>
</dbReference>
<feature type="domain" description="BEACH" evidence="5">
    <location>
        <begin position="2457"/>
        <end position="2748"/>
    </location>
</feature>
<feature type="compositionally biased region" description="Acidic residues" evidence="4">
    <location>
        <begin position="2094"/>
        <end position="2113"/>
    </location>
</feature>
<dbReference type="PROSITE" id="PS50082">
    <property type="entry name" value="WD_REPEATS_2"/>
    <property type="match status" value="1"/>
</dbReference>
<name>A0ABP0H8T5_9DINO</name>
<dbReference type="SUPFAM" id="SSF50729">
    <property type="entry name" value="PH domain-like"/>
    <property type="match status" value="1"/>
</dbReference>
<feature type="compositionally biased region" description="Polar residues" evidence="4">
    <location>
        <begin position="2137"/>
        <end position="2151"/>
    </location>
</feature>
<dbReference type="Pfam" id="PF14844">
    <property type="entry name" value="PH_BEACH"/>
    <property type="match status" value="1"/>
</dbReference>
<keyword evidence="8" id="KW-1185">Reference proteome</keyword>
<accession>A0ABP0H8T5</accession>
<feature type="region of interest" description="Disordered" evidence="4">
    <location>
        <begin position="2090"/>
        <end position="2230"/>
    </location>
</feature>
<reference evidence="7 8" key="1">
    <citation type="submission" date="2024-02" db="EMBL/GenBank/DDBJ databases">
        <authorList>
            <person name="Chen Y."/>
            <person name="Shah S."/>
            <person name="Dougan E. K."/>
            <person name="Thang M."/>
            <person name="Chan C."/>
        </authorList>
    </citation>
    <scope>NUCLEOTIDE SEQUENCE [LARGE SCALE GENOMIC DNA]</scope>
</reference>
<dbReference type="PROSITE" id="PS50197">
    <property type="entry name" value="BEACH"/>
    <property type="match status" value="1"/>
</dbReference>
<feature type="compositionally biased region" description="Pro residues" evidence="4">
    <location>
        <begin position="720"/>
        <end position="729"/>
    </location>
</feature>
<dbReference type="Gene3D" id="2.130.10.10">
    <property type="entry name" value="YVTN repeat-like/Quinoprotein amine dehydrogenase"/>
    <property type="match status" value="1"/>
</dbReference>